<reference evidence="6" key="1">
    <citation type="submission" date="2013-03" db="EMBL/GenBank/DDBJ databases">
        <title>Draft genome sequence of the hydrogen-ethanol-producing anaerobic alkalithermophilic Caloramator celere.</title>
        <authorList>
            <person name="Ciranna A."/>
            <person name="Larjo A."/>
            <person name="Kivisto A."/>
            <person name="Santala V."/>
            <person name="Roos C."/>
            <person name="Karp M."/>
        </authorList>
    </citation>
    <scope>NUCLEOTIDE SEQUENCE [LARGE SCALE GENOMIC DNA]</scope>
    <source>
        <strain evidence="6">DSM 8682</strain>
    </source>
</reference>
<organism evidence="6 7">
    <name type="scientific">Thermobrachium celere DSM 8682</name>
    <dbReference type="NCBI Taxonomy" id="941824"/>
    <lineage>
        <taxon>Bacteria</taxon>
        <taxon>Bacillati</taxon>
        <taxon>Bacillota</taxon>
        <taxon>Clostridia</taxon>
        <taxon>Eubacteriales</taxon>
        <taxon>Clostridiaceae</taxon>
        <taxon>Thermobrachium</taxon>
    </lineage>
</organism>
<evidence type="ECO:0000259" key="5">
    <source>
        <dbReference type="Pfam" id="PF01420"/>
    </source>
</evidence>
<proteinExistence type="inferred from homology"/>
<dbReference type="HOGENOM" id="CLU_021095_10_3_9"/>
<evidence type="ECO:0000256" key="2">
    <source>
        <dbReference type="ARBA" id="ARBA00022747"/>
    </source>
</evidence>
<dbReference type="Proteomes" id="UP000014923">
    <property type="component" value="Unassembled WGS sequence"/>
</dbReference>
<evidence type="ECO:0000313" key="7">
    <source>
        <dbReference type="Proteomes" id="UP000014923"/>
    </source>
</evidence>
<dbReference type="EC" id="3.1.21.3" evidence="6"/>
<dbReference type="CDD" id="cd17245">
    <property type="entry name" value="RMtype1_S_TteMORF1547P-TRD2-CR2_Aco12261I-TRD1-CR1_like"/>
    <property type="match status" value="1"/>
</dbReference>
<keyword evidence="7" id="KW-1185">Reference proteome</keyword>
<dbReference type="GO" id="GO:0003677">
    <property type="term" value="F:DNA binding"/>
    <property type="evidence" value="ECO:0007669"/>
    <property type="project" value="UniProtKB-KW"/>
</dbReference>
<dbReference type="SUPFAM" id="SSF116734">
    <property type="entry name" value="DNA methylase specificity domain"/>
    <property type="match status" value="2"/>
</dbReference>
<protein>
    <submittedName>
        <fullName evidence="6">Type I restriction-modification system, specificity subunit S</fullName>
        <ecNumber evidence="6">3.1.21.3</ecNumber>
    </submittedName>
</protein>
<dbReference type="GO" id="GO:0009307">
    <property type="term" value="P:DNA restriction-modification system"/>
    <property type="evidence" value="ECO:0007669"/>
    <property type="project" value="UniProtKB-KW"/>
</dbReference>
<dbReference type="RefSeq" id="WP_018662234.1">
    <property type="nucleotide sequence ID" value="NZ_HF952018.1"/>
</dbReference>
<feature type="domain" description="Type I restriction modification DNA specificity" evidence="5">
    <location>
        <begin position="17"/>
        <end position="168"/>
    </location>
</feature>
<dbReference type="eggNOG" id="COG0732">
    <property type="taxonomic scope" value="Bacteria"/>
</dbReference>
<evidence type="ECO:0000256" key="1">
    <source>
        <dbReference type="ARBA" id="ARBA00010923"/>
    </source>
</evidence>
<feature type="domain" description="Type I restriction modification DNA specificity" evidence="5">
    <location>
        <begin position="200"/>
        <end position="368"/>
    </location>
</feature>
<dbReference type="Gene3D" id="3.90.220.20">
    <property type="entry name" value="DNA methylase specificity domains"/>
    <property type="match status" value="2"/>
</dbReference>
<dbReference type="InterPro" id="IPR000055">
    <property type="entry name" value="Restrct_endonuc_typeI_TRD"/>
</dbReference>
<dbReference type="GO" id="GO:0009035">
    <property type="term" value="F:type I site-specific deoxyribonuclease activity"/>
    <property type="evidence" value="ECO:0007669"/>
    <property type="project" value="UniProtKB-EC"/>
</dbReference>
<dbReference type="CDD" id="cd17288">
    <property type="entry name" value="RMtype1_S_LlaAI06ORF1089P_TRD1-CR1_like"/>
    <property type="match status" value="1"/>
</dbReference>
<name>R7RSQ7_9CLOT</name>
<dbReference type="OrthoDB" id="9811611at2"/>
<dbReference type="Gene3D" id="1.10.287.1120">
    <property type="entry name" value="Bipartite methylase S protein"/>
    <property type="match status" value="1"/>
</dbReference>
<dbReference type="AlphaFoldDB" id="R7RSQ7"/>
<dbReference type="PANTHER" id="PTHR30408:SF12">
    <property type="entry name" value="TYPE I RESTRICTION ENZYME MJAVIII SPECIFICITY SUBUNIT"/>
    <property type="match status" value="1"/>
</dbReference>
<evidence type="ECO:0000313" key="6">
    <source>
        <dbReference type="EMBL" id="CDF58290.1"/>
    </source>
</evidence>
<keyword evidence="3" id="KW-0238">DNA-binding</keyword>
<dbReference type="Pfam" id="PF01420">
    <property type="entry name" value="Methylase_S"/>
    <property type="match status" value="2"/>
</dbReference>
<evidence type="ECO:0000256" key="4">
    <source>
        <dbReference type="SAM" id="Coils"/>
    </source>
</evidence>
<keyword evidence="4" id="KW-0175">Coiled coil</keyword>
<comment type="caution">
    <text evidence="6">The sequence shown here is derived from an EMBL/GenBank/DDBJ whole genome shotgun (WGS) entry which is preliminary data.</text>
</comment>
<dbReference type="InterPro" id="IPR044946">
    <property type="entry name" value="Restrct_endonuc_typeI_TRD_sf"/>
</dbReference>
<dbReference type="PANTHER" id="PTHR30408">
    <property type="entry name" value="TYPE-1 RESTRICTION ENZYME ECOKI SPECIFICITY PROTEIN"/>
    <property type="match status" value="1"/>
</dbReference>
<dbReference type="InterPro" id="IPR052021">
    <property type="entry name" value="Type-I_RS_S_subunit"/>
</dbReference>
<dbReference type="EMBL" id="CAVN010000095">
    <property type="protein sequence ID" value="CDF58290.1"/>
    <property type="molecule type" value="Genomic_DNA"/>
</dbReference>
<gene>
    <name evidence="6" type="ORF">TCEL_00336</name>
</gene>
<evidence type="ECO:0000256" key="3">
    <source>
        <dbReference type="ARBA" id="ARBA00023125"/>
    </source>
</evidence>
<accession>R7RSQ7</accession>
<sequence length="387" mass="44237">MKKAREGYKMTELGEIPKEWEVVNVGDVLKVRHGKSQQDVVDENGAIPILGTGGQIGWANKYLYDKPSVLIGRKGTINKPQYIERPFWTIDTLFYTEITNRAFPKYVFYYFQTINWYMYNEATGVPSLSASTIESIKIPIPPQPEQQKIADILSTVDEQIENVDKLIEKTKELKKGLMQRLLTKGIGHKEFKKTEVGVIPKDWDVKKLGDVCEIIMGQSPDSDSYNEERIGLPFYQGKTEFGLIYPIPQKWCSKPIKISEPRDILISVRAPVGEVNINNTRACIGRGLAALRCNEELNFMYVFYLLKIYSVYLKRISQGSTFDAINSNDLRNLDIPVTNIKEQQKIADILSSVDDQLEEYQAKKEKLEILKKGLMQKLLTGKIRVKV</sequence>
<comment type="similarity">
    <text evidence="1">Belongs to the type-I restriction system S methylase family.</text>
</comment>
<keyword evidence="6" id="KW-0378">Hydrolase</keyword>
<keyword evidence="2" id="KW-0680">Restriction system</keyword>
<feature type="coiled-coil region" evidence="4">
    <location>
        <begin position="350"/>
        <end position="377"/>
    </location>
</feature>
<dbReference type="REBASE" id="69141">
    <property type="entry name" value="S.Tce8682ORF337P"/>
</dbReference>